<feature type="modified residue" description="Phosphohistidine" evidence="1">
    <location>
        <position position="54"/>
    </location>
</feature>
<reference evidence="3 4" key="1">
    <citation type="submission" date="2016-11" db="EMBL/GenBank/DDBJ databases">
        <authorList>
            <person name="Jaros S."/>
            <person name="Januszkiewicz K."/>
            <person name="Wedrychowicz H."/>
        </authorList>
    </citation>
    <scope>NUCLEOTIDE SEQUENCE [LARGE SCALE GENOMIC DNA]</scope>
    <source>
        <strain evidence="3 4">CGMCC 1.8863</strain>
    </source>
</reference>
<accession>A0A1M6ICA9</accession>
<protein>
    <submittedName>
        <fullName evidence="3">HPt (Histidine-containing phosphotransfer) domain-containing protein</fullName>
    </submittedName>
</protein>
<evidence type="ECO:0000259" key="2">
    <source>
        <dbReference type="PROSITE" id="PS50894"/>
    </source>
</evidence>
<dbReference type="InterPro" id="IPR036641">
    <property type="entry name" value="HPT_dom_sf"/>
</dbReference>
<dbReference type="PROSITE" id="PS50894">
    <property type="entry name" value="HPT"/>
    <property type="match status" value="1"/>
</dbReference>
<feature type="domain" description="HPt" evidence="2">
    <location>
        <begin position="15"/>
        <end position="110"/>
    </location>
</feature>
<keyword evidence="1" id="KW-0597">Phosphoprotein</keyword>
<dbReference type="Proteomes" id="UP000184231">
    <property type="component" value="Unassembled WGS sequence"/>
</dbReference>
<dbReference type="InterPro" id="IPR008207">
    <property type="entry name" value="Sig_transdc_His_kin_Hpt_dom"/>
</dbReference>
<sequence>MIYNLDKINELAEGDNDFIMAVVGVFLEEVPQDLAELEVALRQKNFESVYKLAHKIKPNVDLLGMEDTRKIALNIETLGKKGKSEEAEITRLVPLLKEDINQVVSELKNDFSF</sequence>
<evidence type="ECO:0000313" key="3">
    <source>
        <dbReference type="EMBL" id="SHJ32043.1"/>
    </source>
</evidence>
<evidence type="ECO:0000313" key="4">
    <source>
        <dbReference type="Proteomes" id="UP000184231"/>
    </source>
</evidence>
<dbReference type="STRING" id="558155.SAMN04487911_11724"/>
<dbReference type="Pfam" id="PF01627">
    <property type="entry name" value="Hpt"/>
    <property type="match status" value="1"/>
</dbReference>
<organism evidence="3 4">
    <name type="scientific">Arenibacter nanhaiticus</name>
    <dbReference type="NCBI Taxonomy" id="558155"/>
    <lineage>
        <taxon>Bacteria</taxon>
        <taxon>Pseudomonadati</taxon>
        <taxon>Bacteroidota</taxon>
        <taxon>Flavobacteriia</taxon>
        <taxon>Flavobacteriales</taxon>
        <taxon>Flavobacteriaceae</taxon>
        <taxon>Arenibacter</taxon>
    </lineage>
</organism>
<keyword evidence="4" id="KW-1185">Reference proteome</keyword>
<dbReference type="EMBL" id="FQYX01000017">
    <property type="protein sequence ID" value="SHJ32043.1"/>
    <property type="molecule type" value="Genomic_DNA"/>
</dbReference>
<dbReference type="Gene3D" id="1.20.120.160">
    <property type="entry name" value="HPT domain"/>
    <property type="match status" value="1"/>
</dbReference>
<proteinExistence type="predicted"/>
<gene>
    <name evidence="3" type="ORF">SAMN04487911_11724</name>
</gene>
<dbReference type="GO" id="GO:0004672">
    <property type="term" value="F:protein kinase activity"/>
    <property type="evidence" value="ECO:0007669"/>
    <property type="project" value="UniProtKB-ARBA"/>
</dbReference>
<name>A0A1M6ICA9_9FLAO</name>
<dbReference type="AlphaFoldDB" id="A0A1M6ICA9"/>
<dbReference type="OrthoDB" id="7478530at2"/>
<evidence type="ECO:0000256" key="1">
    <source>
        <dbReference type="PROSITE-ProRule" id="PRU00110"/>
    </source>
</evidence>
<dbReference type="RefSeq" id="WP_072764825.1">
    <property type="nucleotide sequence ID" value="NZ_FQYX01000017.1"/>
</dbReference>
<dbReference type="GO" id="GO:0000160">
    <property type="term" value="P:phosphorelay signal transduction system"/>
    <property type="evidence" value="ECO:0007669"/>
    <property type="project" value="InterPro"/>
</dbReference>
<dbReference type="SUPFAM" id="SSF47226">
    <property type="entry name" value="Histidine-containing phosphotransfer domain, HPT domain"/>
    <property type="match status" value="1"/>
</dbReference>